<proteinExistence type="predicted"/>
<evidence type="ECO:0000313" key="3">
    <source>
        <dbReference type="Proteomes" id="UP001595692"/>
    </source>
</evidence>
<comment type="caution">
    <text evidence="2">The sequence shown here is derived from an EMBL/GenBank/DDBJ whole genome shotgun (WGS) entry which is preliminary data.</text>
</comment>
<protein>
    <submittedName>
        <fullName evidence="2">Uncharacterized protein</fullName>
    </submittedName>
</protein>
<keyword evidence="1" id="KW-0812">Transmembrane</keyword>
<dbReference type="EMBL" id="JBHSAF010000003">
    <property type="protein sequence ID" value="MFC3912843.1"/>
    <property type="molecule type" value="Genomic_DNA"/>
</dbReference>
<evidence type="ECO:0000313" key="2">
    <source>
        <dbReference type="EMBL" id="MFC3912843.1"/>
    </source>
</evidence>
<gene>
    <name evidence="2" type="ORF">ACFOSS_05105</name>
</gene>
<reference evidence="3" key="1">
    <citation type="journal article" date="2019" name="Int. J. Syst. Evol. Microbiol.">
        <title>The Global Catalogue of Microorganisms (GCM) 10K type strain sequencing project: providing services to taxonomists for standard genome sequencing and annotation.</title>
        <authorList>
            <consortium name="The Broad Institute Genomics Platform"/>
            <consortium name="The Broad Institute Genome Sequencing Center for Infectious Disease"/>
            <person name="Wu L."/>
            <person name="Ma J."/>
        </authorList>
    </citation>
    <scope>NUCLEOTIDE SEQUENCE [LARGE SCALE GENOMIC DNA]</scope>
    <source>
        <strain evidence="3">CCUG 54939</strain>
    </source>
</reference>
<accession>A0ABV8CL54</accession>
<dbReference type="RefSeq" id="WP_377151042.1">
    <property type="nucleotide sequence ID" value="NZ_JBHSAF010000003.1"/>
</dbReference>
<name>A0ABV8CL54_9GAMM</name>
<keyword evidence="1" id="KW-0472">Membrane</keyword>
<keyword evidence="3" id="KW-1185">Reference proteome</keyword>
<feature type="transmembrane region" description="Helical" evidence="1">
    <location>
        <begin position="50"/>
        <end position="71"/>
    </location>
</feature>
<sequence length="77" mass="9096">MLSRPLFWLLSLLLSLSLLLWRLVDFIDEDQQRNYHMTRGGLAIQGAEAEWLQLAGIALCVVAGGICWWQWRRRKRR</sequence>
<keyword evidence="1" id="KW-1133">Transmembrane helix</keyword>
<evidence type="ECO:0000256" key="1">
    <source>
        <dbReference type="SAM" id="Phobius"/>
    </source>
</evidence>
<dbReference type="Proteomes" id="UP001595692">
    <property type="component" value="Unassembled WGS sequence"/>
</dbReference>
<organism evidence="2 3">
    <name type="scientific">Pseudaeromonas sharmana</name>
    <dbReference type="NCBI Taxonomy" id="328412"/>
    <lineage>
        <taxon>Bacteria</taxon>
        <taxon>Pseudomonadati</taxon>
        <taxon>Pseudomonadota</taxon>
        <taxon>Gammaproteobacteria</taxon>
        <taxon>Aeromonadales</taxon>
        <taxon>Aeromonadaceae</taxon>
        <taxon>Pseudaeromonas</taxon>
    </lineage>
</organism>